<dbReference type="GO" id="GO:0080120">
    <property type="term" value="P:CAAX-box protein maturation"/>
    <property type="evidence" value="ECO:0007669"/>
    <property type="project" value="UniProtKB-ARBA"/>
</dbReference>
<dbReference type="Proteomes" id="UP000199696">
    <property type="component" value="Unassembled WGS sequence"/>
</dbReference>
<reference evidence="3" key="1">
    <citation type="submission" date="2016-06" db="EMBL/GenBank/DDBJ databases">
        <authorList>
            <person name="Varghese N."/>
            <person name="Submissions Spin"/>
        </authorList>
    </citation>
    <scope>NUCLEOTIDE SEQUENCE [LARGE SCALE GENOMIC DNA]</scope>
    <source>
        <strain evidence="3">DSM 44814</strain>
    </source>
</reference>
<dbReference type="Pfam" id="PF02517">
    <property type="entry name" value="Rce1-like"/>
    <property type="match status" value="1"/>
</dbReference>
<sequence length="279" mass="29127">MRLVKQFVCVAVVAFGGSLAVGAVNWSAPLTLLLGFATAVLTLLVYAWIVRRTEKRAPVEVERRGAGGALGRGMLIGFGLFTAVIANIALLGDYRVDGWGSLSGAIALLGFMAAAAVTEEVLFRGVLFRIVEGWLGTWWALALTGVLFGASHLVNPHASLWGALAIAVEAGGMLAAAYAATRTLWLPIGLHFAWNFAEGGLFGTGVSGTNQPQGLLHGVMSGSTWITGGDFGPEGSLYSVLAGIIATTVFLTIARRRGNLVPSRRHRAAGIDAAARLAQ</sequence>
<evidence type="ECO:0000313" key="2">
    <source>
        <dbReference type="EMBL" id="SCL59456.1"/>
    </source>
</evidence>
<dbReference type="GO" id="GO:0004175">
    <property type="term" value="F:endopeptidase activity"/>
    <property type="evidence" value="ECO:0007669"/>
    <property type="project" value="UniProtKB-ARBA"/>
</dbReference>
<dbReference type="STRING" id="227316.GA0070604_4058"/>
<proteinExistence type="predicted"/>
<protein>
    <recommendedName>
        <fullName evidence="1">CAAX prenyl protease 2/Lysostaphin resistance protein A-like domain-containing protein</fullName>
    </recommendedName>
</protein>
<dbReference type="EMBL" id="FMHY01000002">
    <property type="protein sequence ID" value="SCL59456.1"/>
    <property type="molecule type" value="Genomic_DNA"/>
</dbReference>
<dbReference type="InterPro" id="IPR003675">
    <property type="entry name" value="Rce1/LyrA-like_dom"/>
</dbReference>
<gene>
    <name evidence="2" type="ORF">GA0070604_4058</name>
</gene>
<accession>A0A1C6UZJ2</accession>
<keyword evidence="3" id="KW-1185">Reference proteome</keyword>
<dbReference type="RefSeq" id="WP_091120628.1">
    <property type="nucleotide sequence ID" value="NZ_FMHY01000002.1"/>
</dbReference>
<dbReference type="AlphaFoldDB" id="A0A1C6UZJ2"/>
<organism evidence="2 3">
    <name type="scientific">Micromonospora eburnea</name>
    <dbReference type="NCBI Taxonomy" id="227316"/>
    <lineage>
        <taxon>Bacteria</taxon>
        <taxon>Bacillati</taxon>
        <taxon>Actinomycetota</taxon>
        <taxon>Actinomycetes</taxon>
        <taxon>Micromonosporales</taxon>
        <taxon>Micromonosporaceae</taxon>
        <taxon>Micromonospora</taxon>
    </lineage>
</organism>
<name>A0A1C6UZJ2_9ACTN</name>
<evidence type="ECO:0000313" key="3">
    <source>
        <dbReference type="Proteomes" id="UP000199696"/>
    </source>
</evidence>
<dbReference type="PANTHER" id="PTHR39430:SF1">
    <property type="entry name" value="PROTEASE"/>
    <property type="match status" value="1"/>
</dbReference>
<dbReference type="PANTHER" id="PTHR39430">
    <property type="entry name" value="MEMBRANE-ASSOCIATED PROTEASE-RELATED"/>
    <property type="match status" value="1"/>
</dbReference>
<evidence type="ECO:0000259" key="1">
    <source>
        <dbReference type="Pfam" id="PF02517"/>
    </source>
</evidence>
<dbReference type="OrthoDB" id="193898at2"/>
<feature type="domain" description="CAAX prenyl protease 2/Lysostaphin resistance protein A-like" evidence="1">
    <location>
        <begin position="105"/>
        <end position="196"/>
    </location>
</feature>